<sequence>MCIRVKGRSQYTACAGAGLRGGVSRYTCARLEGRSRYTCARQRGGARLKGRGQYTCARLRGRKPVHPVQD</sequence>
<protein>
    <submittedName>
        <fullName evidence="1">Uncharacterized protein</fullName>
    </submittedName>
</protein>
<organism evidence="1 2">
    <name type="scientific">Staurois parvus</name>
    <dbReference type="NCBI Taxonomy" id="386267"/>
    <lineage>
        <taxon>Eukaryota</taxon>
        <taxon>Metazoa</taxon>
        <taxon>Chordata</taxon>
        <taxon>Craniata</taxon>
        <taxon>Vertebrata</taxon>
        <taxon>Euteleostomi</taxon>
        <taxon>Amphibia</taxon>
        <taxon>Batrachia</taxon>
        <taxon>Anura</taxon>
        <taxon>Neobatrachia</taxon>
        <taxon>Ranoidea</taxon>
        <taxon>Ranidae</taxon>
        <taxon>Staurois</taxon>
    </lineage>
</organism>
<name>A0ABN9HP28_9NEOB</name>
<dbReference type="Proteomes" id="UP001162483">
    <property type="component" value="Unassembled WGS sequence"/>
</dbReference>
<comment type="caution">
    <text evidence="1">The sequence shown here is derived from an EMBL/GenBank/DDBJ whole genome shotgun (WGS) entry which is preliminary data.</text>
</comment>
<proteinExistence type="predicted"/>
<keyword evidence="2" id="KW-1185">Reference proteome</keyword>
<evidence type="ECO:0000313" key="2">
    <source>
        <dbReference type="Proteomes" id="UP001162483"/>
    </source>
</evidence>
<gene>
    <name evidence="1" type="ORF">SPARVUS_LOCUS16348396</name>
</gene>
<accession>A0ABN9HP28</accession>
<reference evidence="1" key="1">
    <citation type="submission" date="2023-05" db="EMBL/GenBank/DDBJ databases">
        <authorList>
            <person name="Stuckert A."/>
        </authorList>
    </citation>
    <scope>NUCLEOTIDE SEQUENCE</scope>
</reference>
<evidence type="ECO:0000313" key="1">
    <source>
        <dbReference type="EMBL" id="CAI9622834.1"/>
    </source>
</evidence>
<dbReference type="EMBL" id="CATNWA010021473">
    <property type="protein sequence ID" value="CAI9622834.1"/>
    <property type="molecule type" value="Genomic_DNA"/>
</dbReference>